<dbReference type="PROSITE" id="PS00061">
    <property type="entry name" value="ADH_SHORT"/>
    <property type="match status" value="1"/>
</dbReference>
<dbReference type="PANTHER" id="PTHR44196">
    <property type="entry name" value="DEHYDROGENASE/REDUCTASE SDR FAMILY MEMBER 7B"/>
    <property type="match status" value="1"/>
</dbReference>
<dbReference type="OrthoDB" id="3743899at2"/>
<protein>
    <submittedName>
        <fullName evidence="5">Putative short chain dehydrogenase</fullName>
    </submittedName>
</protein>
<evidence type="ECO:0000313" key="5">
    <source>
        <dbReference type="EMBL" id="EHN10984.1"/>
    </source>
</evidence>
<dbReference type="PRINTS" id="PR00081">
    <property type="entry name" value="GDHRDH"/>
</dbReference>
<dbReference type="PRINTS" id="PR00080">
    <property type="entry name" value="SDRFAMILY"/>
</dbReference>
<dbReference type="RefSeq" id="WP_007574677.1">
    <property type="nucleotide sequence ID" value="NZ_AGUD01000192.1"/>
</dbReference>
<dbReference type="CDD" id="cd05233">
    <property type="entry name" value="SDR_c"/>
    <property type="match status" value="1"/>
</dbReference>
<gene>
    <name evidence="5" type="ORF">PAI11_21160</name>
</gene>
<dbReference type="Pfam" id="PF00106">
    <property type="entry name" value="adh_short"/>
    <property type="match status" value="1"/>
</dbReference>
<name>H0E5M1_9ACTN</name>
<dbReference type="InterPro" id="IPR057326">
    <property type="entry name" value="KR_dom"/>
</dbReference>
<dbReference type="InterPro" id="IPR002347">
    <property type="entry name" value="SDR_fam"/>
</dbReference>
<evidence type="ECO:0000256" key="2">
    <source>
        <dbReference type="ARBA" id="ARBA00023002"/>
    </source>
</evidence>
<reference evidence="5 6" key="1">
    <citation type="journal article" date="2013" name="Biodegradation">
        <title>Quantitative proteomic analysis of ibuprofen-degrading Patulibacter sp. strain I11.</title>
        <authorList>
            <person name="Almeida B."/>
            <person name="Kjeldal H."/>
            <person name="Lolas I."/>
            <person name="Knudsen A.D."/>
            <person name="Carvalho G."/>
            <person name="Nielsen K.L."/>
            <person name="Barreto Crespo M.T."/>
            <person name="Stensballe A."/>
            <person name="Nielsen J.L."/>
        </authorList>
    </citation>
    <scope>NUCLEOTIDE SEQUENCE [LARGE SCALE GENOMIC DNA]</scope>
    <source>
        <strain evidence="5 6">I11</strain>
    </source>
</reference>
<dbReference type="SUPFAM" id="SSF51735">
    <property type="entry name" value="NAD(P)-binding Rossmann-fold domains"/>
    <property type="match status" value="1"/>
</dbReference>
<dbReference type="SMART" id="SM00822">
    <property type="entry name" value="PKS_KR"/>
    <property type="match status" value="1"/>
</dbReference>
<evidence type="ECO:0000256" key="3">
    <source>
        <dbReference type="RuleBase" id="RU000363"/>
    </source>
</evidence>
<proteinExistence type="inferred from homology"/>
<dbReference type="GO" id="GO:0016020">
    <property type="term" value="C:membrane"/>
    <property type="evidence" value="ECO:0007669"/>
    <property type="project" value="TreeGrafter"/>
</dbReference>
<dbReference type="PANTHER" id="PTHR44196:SF1">
    <property type="entry name" value="DEHYDROGENASE_REDUCTASE SDR FAMILY MEMBER 7B"/>
    <property type="match status" value="1"/>
</dbReference>
<dbReference type="EMBL" id="AGUD01000192">
    <property type="protein sequence ID" value="EHN10984.1"/>
    <property type="molecule type" value="Genomic_DNA"/>
</dbReference>
<comment type="similarity">
    <text evidence="1 3">Belongs to the short-chain dehydrogenases/reductases (SDR) family.</text>
</comment>
<organism evidence="5 6">
    <name type="scientific">Patulibacter medicamentivorans</name>
    <dbReference type="NCBI Taxonomy" id="1097667"/>
    <lineage>
        <taxon>Bacteria</taxon>
        <taxon>Bacillati</taxon>
        <taxon>Actinomycetota</taxon>
        <taxon>Thermoleophilia</taxon>
        <taxon>Solirubrobacterales</taxon>
        <taxon>Patulibacteraceae</taxon>
        <taxon>Patulibacter</taxon>
    </lineage>
</organism>
<dbReference type="Gene3D" id="3.40.50.720">
    <property type="entry name" value="NAD(P)-binding Rossmann-like Domain"/>
    <property type="match status" value="1"/>
</dbReference>
<dbReference type="Proteomes" id="UP000005143">
    <property type="component" value="Unassembled WGS sequence"/>
</dbReference>
<dbReference type="GO" id="GO:0016491">
    <property type="term" value="F:oxidoreductase activity"/>
    <property type="evidence" value="ECO:0007669"/>
    <property type="project" value="UniProtKB-KW"/>
</dbReference>
<accession>H0E5M1</accession>
<evidence type="ECO:0000259" key="4">
    <source>
        <dbReference type="SMART" id="SM00822"/>
    </source>
</evidence>
<evidence type="ECO:0000313" key="6">
    <source>
        <dbReference type="Proteomes" id="UP000005143"/>
    </source>
</evidence>
<keyword evidence="2" id="KW-0560">Oxidoreductase</keyword>
<evidence type="ECO:0000256" key="1">
    <source>
        <dbReference type="ARBA" id="ARBA00006484"/>
    </source>
</evidence>
<comment type="caution">
    <text evidence="5">The sequence shown here is derived from an EMBL/GenBank/DDBJ whole genome shotgun (WGS) entry which is preliminary data.</text>
</comment>
<dbReference type="InterPro" id="IPR020904">
    <property type="entry name" value="Sc_DH/Rdtase_CS"/>
</dbReference>
<dbReference type="AlphaFoldDB" id="H0E5M1"/>
<dbReference type="InterPro" id="IPR036291">
    <property type="entry name" value="NAD(P)-bd_dom_sf"/>
</dbReference>
<feature type="domain" description="Ketoreductase" evidence="4">
    <location>
        <begin position="28"/>
        <end position="209"/>
    </location>
</feature>
<sequence length="307" mass="31923">MVEEEPRRVAPSPCAERGGRRRLSLHGRVVVITGGARGIGLATARRAVSRGASVALVDRDGDEARRAAECLGPAALGVEADVTDPVALRLAVSRIAEALGGIDVLVANAGVPPTVATVERGDRAAHDRVIDVNLRGTWNTIDAVLGEVVARRGHVLLVSSMMAFMPSPFGAAYGASKAAVEALARALRVELAPAGVTVGVGHFGLVRTELIDGVLGDADYVRFAGQVPGALRSRVSAERVGRAIVAGVERRSPRTLVPGWLWAAYLLRGVVGPALDAVYARRPAAREAAGALRAREAARAAASEAER</sequence>
<keyword evidence="6" id="KW-1185">Reference proteome</keyword>